<reference evidence="4" key="1">
    <citation type="submission" date="2016-06" db="UniProtKB">
        <authorList>
            <consortium name="WormBaseParasite"/>
        </authorList>
    </citation>
    <scope>IDENTIFICATION</scope>
</reference>
<dbReference type="Proteomes" id="UP000271087">
    <property type="component" value="Unassembled WGS sequence"/>
</dbReference>
<evidence type="ECO:0000313" key="4">
    <source>
        <dbReference type="WBParaSite" id="nOo.2.0.1.t12892-RA"/>
    </source>
</evidence>
<reference evidence="2 3" key="2">
    <citation type="submission" date="2018-08" db="EMBL/GenBank/DDBJ databases">
        <authorList>
            <person name="Laetsch R D."/>
            <person name="Stevens L."/>
            <person name="Kumar S."/>
            <person name="Blaxter L. M."/>
        </authorList>
    </citation>
    <scope>NUCLEOTIDE SEQUENCE [LARGE SCALE GENOMIC DNA]</scope>
</reference>
<evidence type="ECO:0000313" key="2">
    <source>
        <dbReference type="EMBL" id="VDN00228.1"/>
    </source>
</evidence>
<gene>
    <name evidence="2" type="ORF">NOO_LOCUS12892</name>
</gene>
<dbReference type="STRING" id="42157.A0A182EXI9"/>
<accession>A0A182EXI9</accession>
<feature type="compositionally biased region" description="Acidic residues" evidence="1">
    <location>
        <begin position="47"/>
        <end position="58"/>
    </location>
</feature>
<sequence length="120" mass="12957">MDLFVSLISREELLLQPQTAAEHENDLNDSSSSSSSSGTDSSSDSDFSSDNELQDNEQDGEKRRNSTESAHSMNLAGSRRKRNRPHLKDGSSMSNGGNIASSLEIIEIVNVSALARTNNA</sequence>
<feature type="compositionally biased region" description="Polar residues" evidence="1">
    <location>
        <begin position="91"/>
        <end position="101"/>
    </location>
</feature>
<dbReference type="EMBL" id="UYRW01012419">
    <property type="protein sequence ID" value="VDN00228.1"/>
    <property type="molecule type" value="Genomic_DNA"/>
</dbReference>
<proteinExistence type="predicted"/>
<dbReference type="WBParaSite" id="nOo.2.0.1.t12892-RA">
    <property type="protein sequence ID" value="nOo.2.0.1.t12892-RA"/>
    <property type="gene ID" value="nOo.2.0.1.g12892"/>
</dbReference>
<feature type="region of interest" description="Disordered" evidence="1">
    <location>
        <begin position="16"/>
        <end position="102"/>
    </location>
</feature>
<keyword evidence="3" id="KW-1185">Reference proteome</keyword>
<evidence type="ECO:0000256" key="1">
    <source>
        <dbReference type="SAM" id="MobiDB-lite"/>
    </source>
</evidence>
<feature type="compositionally biased region" description="Low complexity" evidence="1">
    <location>
        <begin position="29"/>
        <end position="46"/>
    </location>
</feature>
<organism evidence="4">
    <name type="scientific">Onchocerca ochengi</name>
    <name type="common">Filarial nematode worm</name>
    <dbReference type="NCBI Taxonomy" id="42157"/>
    <lineage>
        <taxon>Eukaryota</taxon>
        <taxon>Metazoa</taxon>
        <taxon>Ecdysozoa</taxon>
        <taxon>Nematoda</taxon>
        <taxon>Chromadorea</taxon>
        <taxon>Rhabditida</taxon>
        <taxon>Spirurina</taxon>
        <taxon>Spiruromorpha</taxon>
        <taxon>Filarioidea</taxon>
        <taxon>Onchocercidae</taxon>
        <taxon>Onchocerca</taxon>
    </lineage>
</organism>
<evidence type="ECO:0000313" key="3">
    <source>
        <dbReference type="Proteomes" id="UP000271087"/>
    </source>
</evidence>
<protein>
    <submittedName>
        <fullName evidence="4">Suppressor protein SRP40-like</fullName>
    </submittedName>
</protein>
<dbReference type="AlphaFoldDB" id="A0A182EXI9"/>
<name>A0A182EXI9_ONCOC</name>